<reference evidence="7 8" key="1">
    <citation type="journal article" date="2009" name="Biosci. Biotechnol. Biochem.">
        <title>WeGAS: a web-based microbial genome annotation system.</title>
        <authorList>
            <person name="Lee D."/>
            <person name="Seo H."/>
            <person name="Park C."/>
            <person name="Park K."/>
        </authorList>
    </citation>
    <scope>NUCLEOTIDE SEQUENCE [LARGE SCALE GENOMIC DNA]</scope>
    <source>
        <strain evidence="8">ATCC 49049 / DSM 4359 / NBRC 107923 / NS-E</strain>
    </source>
</reference>
<evidence type="ECO:0000256" key="6">
    <source>
        <dbReference type="SAM" id="MobiDB-lite"/>
    </source>
</evidence>
<keyword evidence="3 5" id="KW-0687">Ribonucleoprotein</keyword>
<keyword evidence="2 5" id="KW-0689">Ribosomal protein</keyword>
<dbReference type="GO" id="GO:0015934">
    <property type="term" value="C:large ribosomal subunit"/>
    <property type="evidence" value="ECO:0007669"/>
    <property type="project" value="InterPro"/>
</dbReference>
<dbReference type="HAMAP" id="MF_00340">
    <property type="entry name" value="Ribosomal_bL32"/>
    <property type="match status" value="1"/>
</dbReference>
<keyword evidence="8" id="KW-1185">Reference proteome</keyword>
<dbReference type="EMBL" id="CP000916">
    <property type="protein sequence ID" value="ACM22714.1"/>
    <property type="molecule type" value="Genomic_DNA"/>
</dbReference>
<evidence type="ECO:0000256" key="3">
    <source>
        <dbReference type="ARBA" id="ARBA00023274"/>
    </source>
</evidence>
<dbReference type="AlphaFoldDB" id="B9K6Y1"/>
<evidence type="ECO:0000256" key="5">
    <source>
        <dbReference type="HAMAP-Rule" id="MF_00340"/>
    </source>
</evidence>
<dbReference type="GO" id="GO:0003735">
    <property type="term" value="F:structural constituent of ribosome"/>
    <property type="evidence" value="ECO:0007669"/>
    <property type="project" value="InterPro"/>
</dbReference>
<proteinExistence type="inferred from homology"/>
<evidence type="ECO:0000313" key="7">
    <source>
        <dbReference type="EMBL" id="ACM22714.1"/>
    </source>
</evidence>
<evidence type="ECO:0000256" key="4">
    <source>
        <dbReference type="ARBA" id="ARBA00035178"/>
    </source>
</evidence>
<dbReference type="NCBIfam" id="TIGR01031">
    <property type="entry name" value="rpmF_bact"/>
    <property type="match status" value="1"/>
</dbReference>
<gene>
    <name evidence="5" type="primary">rpmF</name>
    <name evidence="7" type="ordered locus">CTN_0538</name>
</gene>
<dbReference type="InterPro" id="IPR002677">
    <property type="entry name" value="Ribosomal_bL32"/>
</dbReference>
<dbReference type="eggNOG" id="COG0333">
    <property type="taxonomic scope" value="Bacteria"/>
</dbReference>
<protein>
    <recommendedName>
        <fullName evidence="4 5">Large ribosomal subunit protein bL32</fullName>
    </recommendedName>
</protein>
<name>B9K6Y1_THENN</name>
<dbReference type="PANTHER" id="PTHR35534:SF1">
    <property type="entry name" value="LARGE RIBOSOMAL SUBUNIT PROTEIN BL32"/>
    <property type="match status" value="1"/>
</dbReference>
<evidence type="ECO:0000313" key="8">
    <source>
        <dbReference type="Proteomes" id="UP000000445"/>
    </source>
</evidence>
<comment type="similarity">
    <text evidence="1 5">Belongs to the bacterial ribosomal protein bL32 family.</text>
</comment>
<feature type="region of interest" description="Disordered" evidence="6">
    <location>
        <begin position="1"/>
        <end position="24"/>
    </location>
</feature>
<evidence type="ECO:0000256" key="1">
    <source>
        <dbReference type="ARBA" id="ARBA00008560"/>
    </source>
</evidence>
<dbReference type="KEGG" id="tna:CTN_0538"/>
<evidence type="ECO:0000256" key="2">
    <source>
        <dbReference type="ARBA" id="ARBA00022980"/>
    </source>
</evidence>
<dbReference type="STRING" id="309803.CTN_0538"/>
<dbReference type="GO" id="GO:0006412">
    <property type="term" value="P:translation"/>
    <property type="evidence" value="ECO:0007669"/>
    <property type="project" value="UniProtKB-UniRule"/>
</dbReference>
<dbReference type="Proteomes" id="UP000000445">
    <property type="component" value="Chromosome"/>
</dbReference>
<accession>B9K6Y1</accession>
<organism evidence="7 8">
    <name type="scientific">Thermotoga neapolitana (strain ATCC 49049 / DSM 4359 / NBRC 107923 / NS-E)</name>
    <dbReference type="NCBI Taxonomy" id="309803"/>
    <lineage>
        <taxon>Bacteria</taxon>
        <taxon>Thermotogati</taxon>
        <taxon>Thermotogota</taxon>
        <taxon>Thermotogae</taxon>
        <taxon>Thermotogales</taxon>
        <taxon>Thermotogaceae</taxon>
        <taxon>Thermotoga</taxon>
    </lineage>
</organism>
<dbReference type="InterPro" id="IPR011332">
    <property type="entry name" value="Ribosomal_zn-bd"/>
</dbReference>
<sequence length="68" mass="7975">MRTGRYKGMAVPKQKRSRSRTHHKRAKIYRAISVPLEKCPNCGEYKMPHRVCLHCGYYKGKQVLEIAE</sequence>
<dbReference type="SUPFAM" id="SSF57829">
    <property type="entry name" value="Zn-binding ribosomal proteins"/>
    <property type="match status" value="1"/>
</dbReference>
<dbReference type="PANTHER" id="PTHR35534">
    <property type="entry name" value="50S RIBOSOMAL PROTEIN L32"/>
    <property type="match status" value="1"/>
</dbReference>
<dbReference type="InterPro" id="IPR044957">
    <property type="entry name" value="Ribosomal_bL32_bact"/>
</dbReference>
<dbReference type="HOGENOM" id="CLU_129084_1_3_0"/>
<feature type="compositionally biased region" description="Basic residues" evidence="6">
    <location>
        <begin position="13"/>
        <end position="24"/>
    </location>
</feature>
<dbReference type="Pfam" id="PF01783">
    <property type="entry name" value="Ribosomal_L32p"/>
    <property type="match status" value="1"/>
</dbReference>